<dbReference type="EC" id="2.7.13.3" evidence="2"/>
<keyword evidence="4" id="KW-0808">Transferase</keyword>
<comment type="caution">
    <text evidence="9">The sequence shown here is derived from an EMBL/GenBank/DDBJ whole genome shotgun (WGS) entry which is preliminary data.</text>
</comment>
<dbReference type="SUPFAM" id="SSF55785">
    <property type="entry name" value="PYP-like sensor domain (PAS domain)"/>
    <property type="match status" value="1"/>
</dbReference>
<evidence type="ECO:0000313" key="9">
    <source>
        <dbReference type="EMBL" id="TKD12403.1"/>
    </source>
</evidence>
<dbReference type="FunFam" id="3.30.565.10:FF:000006">
    <property type="entry name" value="Sensor histidine kinase WalK"/>
    <property type="match status" value="1"/>
</dbReference>
<feature type="domain" description="Histidine kinase" evidence="6">
    <location>
        <begin position="436"/>
        <end position="654"/>
    </location>
</feature>
<evidence type="ECO:0000256" key="1">
    <source>
        <dbReference type="ARBA" id="ARBA00000085"/>
    </source>
</evidence>
<dbReference type="CDD" id="cd00130">
    <property type="entry name" value="PAS"/>
    <property type="match status" value="1"/>
</dbReference>
<evidence type="ECO:0000259" key="8">
    <source>
        <dbReference type="PROSITE" id="PS50113"/>
    </source>
</evidence>
<dbReference type="SUPFAM" id="SSF55781">
    <property type="entry name" value="GAF domain-like"/>
    <property type="match status" value="1"/>
</dbReference>
<organism evidence="9 10">
    <name type="scientific">Polyangium fumosum</name>
    <dbReference type="NCBI Taxonomy" id="889272"/>
    <lineage>
        <taxon>Bacteria</taxon>
        <taxon>Pseudomonadati</taxon>
        <taxon>Myxococcota</taxon>
        <taxon>Polyangia</taxon>
        <taxon>Polyangiales</taxon>
        <taxon>Polyangiaceae</taxon>
        <taxon>Polyangium</taxon>
    </lineage>
</organism>
<dbReference type="PANTHER" id="PTHR43547">
    <property type="entry name" value="TWO-COMPONENT HISTIDINE KINASE"/>
    <property type="match status" value="1"/>
</dbReference>
<evidence type="ECO:0000259" key="7">
    <source>
        <dbReference type="PROSITE" id="PS50112"/>
    </source>
</evidence>
<dbReference type="InterPro" id="IPR036097">
    <property type="entry name" value="HisK_dim/P_sf"/>
</dbReference>
<dbReference type="SMART" id="SM00388">
    <property type="entry name" value="HisKA"/>
    <property type="match status" value="1"/>
</dbReference>
<comment type="catalytic activity">
    <reaction evidence="1">
        <text>ATP + protein L-histidine = ADP + protein N-phospho-L-histidine.</text>
        <dbReference type="EC" id="2.7.13.3"/>
    </reaction>
</comment>
<dbReference type="Gene3D" id="1.10.287.130">
    <property type="match status" value="1"/>
</dbReference>
<evidence type="ECO:0000256" key="3">
    <source>
        <dbReference type="ARBA" id="ARBA00022553"/>
    </source>
</evidence>
<dbReference type="EMBL" id="SSMQ01000003">
    <property type="protein sequence ID" value="TKD12403.1"/>
    <property type="molecule type" value="Genomic_DNA"/>
</dbReference>
<dbReference type="PROSITE" id="PS50112">
    <property type="entry name" value="PAS"/>
    <property type="match status" value="1"/>
</dbReference>
<dbReference type="Gene3D" id="3.30.565.10">
    <property type="entry name" value="Histidine kinase-like ATPase, C-terminal domain"/>
    <property type="match status" value="1"/>
</dbReference>
<dbReference type="InterPro" id="IPR035965">
    <property type="entry name" value="PAS-like_dom_sf"/>
</dbReference>
<dbReference type="GO" id="GO:0000155">
    <property type="term" value="F:phosphorelay sensor kinase activity"/>
    <property type="evidence" value="ECO:0007669"/>
    <property type="project" value="InterPro"/>
</dbReference>
<accession>A0A4U1JIE2</accession>
<dbReference type="SMART" id="SM00065">
    <property type="entry name" value="GAF"/>
    <property type="match status" value="1"/>
</dbReference>
<protein>
    <recommendedName>
        <fullName evidence="2">histidine kinase</fullName>
        <ecNumber evidence="2">2.7.13.3</ecNumber>
    </recommendedName>
</protein>
<dbReference type="InterPro" id="IPR003661">
    <property type="entry name" value="HisK_dim/P_dom"/>
</dbReference>
<dbReference type="SUPFAM" id="SSF55874">
    <property type="entry name" value="ATPase domain of HSP90 chaperone/DNA topoisomerase II/histidine kinase"/>
    <property type="match status" value="1"/>
</dbReference>
<evidence type="ECO:0000256" key="4">
    <source>
        <dbReference type="ARBA" id="ARBA00022679"/>
    </source>
</evidence>
<dbReference type="InterPro" id="IPR005467">
    <property type="entry name" value="His_kinase_dom"/>
</dbReference>
<dbReference type="SMART" id="SM00091">
    <property type="entry name" value="PAS"/>
    <property type="match status" value="1"/>
</dbReference>
<dbReference type="InterPro" id="IPR029016">
    <property type="entry name" value="GAF-like_dom_sf"/>
</dbReference>
<dbReference type="Gene3D" id="3.30.450.20">
    <property type="entry name" value="PAS domain"/>
    <property type="match status" value="1"/>
</dbReference>
<name>A0A4U1JIE2_9BACT</name>
<dbReference type="SMART" id="SM00387">
    <property type="entry name" value="HATPase_c"/>
    <property type="match status" value="1"/>
</dbReference>
<dbReference type="PANTHER" id="PTHR43547:SF2">
    <property type="entry name" value="HYBRID SIGNAL TRANSDUCTION HISTIDINE KINASE C"/>
    <property type="match status" value="1"/>
</dbReference>
<dbReference type="InterPro" id="IPR013656">
    <property type="entry name" value="PAS_4"/>
</dbReference>
<dbReference type="Pfam" id="PF01590">
    <property type="entry name" value="GAF"/>
    <property type="match status" value="1"/>
</dbReference>
<dbReference type="SUPFAM" id="SSF47384">
    <property type="entry name" value="Homodimeric domain of signal transducing histidine kinase"/>
    <property type="match status" value="1"/>
</dbReference>
<dbReference type="PROSITE" id="PS50109">
    <property type="entry name" value="HIS_KIN"/>
    <property type="match status" value="1"/>
</dbReference>
<dbReference type="InterPro" id="IPR000700">
    <property type="entry name" value="PAS-assoc_C"/>
</dbReference>
<proteinExistence type="predicted"/>
<dbReference type="OrthoDB" id="9782655at2"/>
<dbReference type="Gene3D" id="3.30.450.40">
    <property type="match status" value="1"/>
</dbReference>
<evidence type="ECO:0000256" key="2">
    <source>
        <dbReference type="ARBA" id="ARBA00012438"/>
    </source>
</evidence>
<dbReference type="CDD" id="cd00082">
    <property type="entry name" value="HisKA"/>
    <property type="match status" value="1"/>
</dbReference>
<feature type="domain" description="PAC" evidence="8">
    <location>
        <begin position="222"/>
        <end position="279"/>
    </location>
</feature>
<evidence type="ECO:0000259" key="6">
    <source>
        <dbReference type="PROSITE" id="PS50109"/>
    </source>
</evidence>
<dbReference type="AlphaFoldDB" id="A0A4U1JIE2"/>
<dbReference type="Pfam" id="PF02518">
    <property type="entry name" value="HATPase_c"/>
    <property type="match status" value="1"/>
</dbReference>
<evidence type="ECO:0000313" key="10">
    <source>
        <dbReference type="Proteomes" id="UP000309215"/>
    </source>
</evidence>
<dbReference type="InterPro" id="IPR004358">
    <property type="entry name" value="Sig_transdc_His_kin-like_C"/>
</dbReference>
<dbReference type="Pfam" id="PF00512">
    <property type="entry name" value="HisKA"/>
    <property type="match status" value="1"/>
</dbReference>
<dbReference type="NCBIfam" id="TIGR00229">
    <property type="entry name" value="sensory_box"/>
    <property type="match status" value="1"/>
</dbReference>
<keyword evidence="5" id="KW-0418">Kinase</keyword>
<dbReference type="InterPro" id="IPR000014">
    <property type="entry name" value="PAS"/>
</dbReference>
<dbReference type="InterPro" id="IPR036890">
    <property type="entry name" value="HATPase_C_sf"/>
</dbReference>
<gene>
    <name evidence="9" type="ORF">E8A74_04705</name>
</gene>
<dbReference type="Proteomes" id="UP000309215">
    <property type="component" value="Unassembled WGS sequence"/>
</dbReference>
<keyword evidence="10" id="KW-1185">Reference proteome</keyword>
<sequence>MPSPRSSRGRGKRWNPGADAALAPFVFALHACRRSKDVAAAVAVEGVRALGATSGSLAVLVADELSVPGTNDPAPRGLAAALSTPGPTRLRIAGREAWAVRLAVGDRVLGVVAFDGLRREGPAKARLSRLAQHCAPVLARVLAEEAELSALRQSRELLRAVTEGTHDCIFVKDRDLRYVMINAAGARVFGLVPEDVVGKDDKALFAQVDAEEIAQRDREILTSQRTRIYECTSTTSHGATRSWQSTKGPWYDEEGRVVGLVGISRDVSARRKAEEAQRLLAEVSGILGASLEYESTLAAMARLLVPAFAEGCTIHVEEAGERYCLAALGRGAAFAEALLDLVAPGRALGFGELDPTTRRELEARGIHSLLVVPLVIHGHALGHMTLLGGAPGRFMAESERALAEDLARRAGMAIDRARLYRAVQEASRLKDEFLAVISHELRTPLTAILGWTGILRRDSVPEASRGKALETIERNAQAQARLIEDLMDMTSMLAGTLQLDAVDLDLAQPLTQAVRAMGPLADAKGIRLETAFERSGPLPVFGDDLRLRQVIENLLGNALKFTPPGGTVEIGCHRGDKALLWVKDDGVGISPATLPHVFERFRQGDSSSTRSHGGLGLGLSIVRYLVEAHGGAVVAASPGKGLGATFTVELPLRVAKASEVTLVEGSPAPRRDEARVLVVDDAPPSRELVTSIFKSVRPDVTAVHKVAEAVVAMAPKLPPSRQDTGRS</sequence>
<dbReference type="InterPro" id="IPR003594">
    <property type="entry name" value="HATPase_dom"/>
</dbReference>
<evidence type="ECO:0000256" key="5">
    <source>
        <dbReference type="ARBA" id="ARBA00022777"/>
    </source>
</evidence>
<dbReference type="Pfam" id="PF08448">
    <property type="entry name" value="PAS_4"/>
    <property type="match status" value="1"/>
</dbReference>
<reference evidence="9 10" key="1">
    <citation type="submission" date="2019-04" db="EMBL/GenBank/DDBJ databases">
        <authorList>
            <person name="Li Y."/>
            <person name="Wang J."/>
        </authorList>
    </citation>
    <scope>NUCLEOTIDE SEQUENCE [LARGE SCALE GENOMIC DNA]</scope>
    <source>
        <strain evidence="9 10">DSM 14668</strain>
    </source>
</reference>
<feature type="domain" description="PAS" evidence="7">
    <location>
        <begin position="154"/>
        <end position="224"/>
    </location>
</feature>
<dbReference type="PROSITE" id="PS50113">
    <property type="entry name" value="PAC"/>
    <property type="match status" value="1"/>
</dbReference>
<dbReference type="PRINTS" id="PR00344">
    <property type="entry name" value="BCTRLSENSOR"/>
</dbReference>
<dbReference type="InterPro" id="IPR003018">
    <property type="entry name" value="GAF"/>
</dbReference>
<keyword evidence="3" id="KW-0597">Phosphoprotein</keyword>